<accession>A0A371NS37</accession>
<dbReference type="InterPro" id="IPR005135">
    <property type="entry name" value="Endo/exonuclease/phosphatase"/>
</dbReference>
<dbReference type="GO" id="GO:0006506">
    <property type="term" value="P:GPI anchor biosynthetic process"/>
    <property type="evidence" value="ECO:0007669"/>
    <property type="project" value="TreeGrafter"/>
</dbReference>
<dbReference type="OrthoDB" id="9793162at2"/>
<feature type="chain" id="PRO_5016827431" evidence="1">
    <location>
        <begin position="27"/>
        <end position="287"/>
    </location>
</feature>
<dbReference type="EMBL" id="QUAB01000044">
    <property type="protein sequence ID" value="REJ05016.1"/>
    <property type="molecule type" value="Genomic_DNA"/>
</dbReference>
<dbReference type="RefSeq" id="WP_116242620.1">
    <property type="nucleotide sequence ID" value="NZ_QUAB01000044.1"/>
</dbReference>
<evidence type="ECO:0000313" key="3">
    <source>
        <dbReference type="EMBL" id="REJ05016.1"/>
    </source>
</evidence>
<feature type="signal peptide" evidence="1">
    <location>
        <begin position="1"/>
        <end position="26"/>
    </location>
</feature>
<dbReference type="GO" id="GO:0016787">
    <property type="term" value="F:hydrolase activity"/>
    <property type="evidence" value="ECO:0007669"/>
    <property type="project" value="UniProtKB-KW"/>
</dbReference>
<name>A0A371NS37_9MICO</name>
<keyword evidence="3" id="KW-0378">Hydrolase</keyword>
<keyword evidence="4" id="KW-1185">Reference proteome</keyword>
<dbReference type="GO" id="GO:0016020">
    <property type="term" value="C:membrane"/>
    <property type="evidence" value="ECO:0007669"/>
    <property type="project" value="GOC"/>
</dbReference>
<evidence type="ECO:0000259" key="2">
    <source>
        <dbReference type="Pfam" id="PF03372"/>
    </source>
</evidence>
<feature type="domain" description="Endonuclease/exonuclease/phosphatase" evidence="2">
    <location>
        <begin position="42"/>
        <end position="267"/>
    </location>
</feature>
<gene>
    <name evidence="3" type="ORF">DY023_12285</name>
</gene>
<dbReference type="InterPro" id="IPR051916">
    <property type="entry name" value="GPI-anchor_lipid_remodeler"/>
</dbReference>
<evidence type="ECO:0000313" key="4">
    <source>
        <dbReference type="Proteomes" id="UP000262172"/>
    </source>
</evidence>
<dbReference type="SUPFAM" id="SSF56219">
    <property type="entry name" value="DNase I-like"/>
    <property type="match status" value="1"/>
</dbReference>
<dbReference type="AlphaFoldDB" id="A0A371NS37"/>
<dbReference type="PANTHER" id="PTHR14859">
    <property type="entry name" value="CALCOFLUOR WHITE HYPERSENSITIVE PROTEIN PRECURSOR"/>
    <property type="match status" value="1"/>
</dbReference>
<organism evidence="3 4">
    <name type="scientific">Microbacterium bovistercoris</name>
    <dbReference type="NCBI Taxonomy" id="2293570"/>
    <lineage>
        <taxon>Bacteria</taxon>
        <taxon>Bacillati</taxon>
        <taxon>Actinomycetota</taxon>
        <taxon>Actinomycetes</taxon>
        <taxon>Micrococcales</taxon>
        <taxon>Microbacteriaceae</taxon>
        <taxon>Microbacterium</taxon>
    </lineage>
</organism>
<dbReference type="Gene3D" id="3.60.10.10">
    <property type="entry name" value="Endonuclease/exonuclease/phosphatase"/>
    <property type="match status" value="1"/>
</dbReference>
<dbReference type="Proteomes" id="UP000262172">
    <property type="component" value="Unassembled WGS sequence"/>
</dbReference>
<reference evidence="3 4" key="1">
    <citation type="submission" date="2018-08" db="EMBL/GenBank/DDBJ databases">
        <title>Isolation, diversity and antifungal activity of Actinobacteria from cow dung.</title>
        <authorList>
            <person name="Ling L."/>
        </authorList>
    </citation>
    <scope>NUCLEOTIDE SEQUENCE [LARGE SCALE GENOMIC DNA]</scope>
    <source>
        <strain evidence="3 4">NEAU-LLE</strain>
    </source>
</reference>
<protein>
    <submittedName>
        <fullName evidence="3">Metal-dependent hydrolase</fullName>
    </submittedName>
</protein>
<dbReference type="InterPro" id="IPR036691">
    <property type="entry name" value="Endo/exonu/phosph_ase_sf"/>
</dbReference>
<comment type="caution">
    <text evidence="3">The sequence shown here is derived from an EMBL/GenBank/DDBJ whole genome shotgun (WGS) entry which is preliminary data.</text>
</comment>
<sequence>MKRFASFLACGVAAGIAVLGAAPATATTTSLPDAAQRAVTVVSYNIHHAQGADGVLDLERIAQVLEDSGADVIGLQEVDRHFGARSEYVDQAAWLAQRLGMSYCYSANLDLDPEAGRTDRRQYGTAILSAYPMDDCENTLLPLRAGEEQRGLAQADVHVRGVELRVYNTHLTHQSAQGRLDQAAVFNEKAQSAAMPVVLVGDLNAKPDSAEYGVFTRVLADVWPVVGDGPGYTFDSDNPIGRIDYALTSSEVTPVAAEVIPTIASDHMPLKTEVVLPHPSSHGGVRP</sequence>
<proteinExistence type="predicted"/>
<dbReference type="PANTHER" id="PTHR14859:SF15">
    <property type="entry name" value="ENDONUCLEASE_EXONUCLEASE_PHOSPHATASE DOMAIN-CONTAINING PROTEIN"/>
    <property type="match status" value="1"/>
</dbReference>
<keyword evidence="1" id="KW-0732">Signal</keyword>
<dbReference type="Pfam" id="PF03372">
    <property type="entry name" value="Exo_endo_phos"/>
    <property type="match status" value="1"/>
</dbReference>
<evidence type="ECO:0000256" key="1">
    <source>
        <dbReference type="SAM" id="SignalP"/>
    </source>
</evidence>